<dbReference type="AlphaFoldDB" id="A0A1J1IG33"/>
<reference evidence="1 2" key="1">
    <citation type="submission" date="2015-04" db="EMBL/GenBank/DDBJ databases">
        <authorList>
            <person name="Syromyatnikov M.Y."/>
            <person name="Popov V.N."/>
        </authorList>
    </citation>
    <scope>NUCLEOTIDE SEQUENCE [LARGE SCALE GENOMIC DNA]</scope>
</reference>
<dbReference type="EMBL" id="CVRI01000047">
    <property type="protein sequence ID" value="CRK97998.1"/>
    <property type="molecule type" value="Genomic_DNA"/>
</dbReference>
<sequence length="64" mass="7455">MKKTPIIQLGIRIINKVINAKDNKLSDYDFVLKTVLKFLIENLRHSCNEVDFRVIIRKALSDVL</sequence>
<accession>A0A1J1IG33</accession>
<name>A0A1J1IG33_9DIPT</name>
<evidence type="ECO:0000313" key="1">
    <source>
        <dbReference type="EMBL" id="CRK97998.1"/>
    </source>
</evidence>
<dbReference type="Proteomes" id="UP000183832">
    <property type="component" value="Unassembled WGS sequence"/>
</dbReference>
<evidence type="ECO:0000313" key="2">
    <source>
        <dbReference type="Proteomes" id="UP000183832"/>
    </source>
</evidence>
<proteinExistence type="predicted"/>
<organism evidence="1 2">
    <name type="scientific">Clunio marinus</name>
    <dbReference type="NCBI Taxonomy" id="568069"/>
    <lineage>
        <taxon>Eukaryota</taxon>
        <taxon>Metazoa</taxon>
        <taxon>Ecdysozoa</taxon>
        <taxon>Arthropoda</taxon>
        <taxon>Hexapoda</taxon>
        <taxon>Insecta</taxon>
        <taxon>Pterygota</taxon>
        <taxon>Neoptera</taxon>
        <taxon>Endopterygota</taxon>
        <taxon>Diptera</taxon>
        <taxon>Nematocera</taxon>
        <taxon>Chironomoidea</taxon>
        <taxon>Chironomidae</taxon>
        <taxon>Clunio</taxon>
    </lineage>
</organism>
<gene>
    <name evidence="1" type="ORF">CLUMA_CG011367</name>
</gene>
<keyword evidence="2" id="KW-1185">Reference proteome</keyword>
<protein>
    <submittedName>
        <fullName evidence="1">CLUMA_CG011367, isoform A</fullName>
    </submittedName>
</protein>